<comment type="caution">
    <text evidence="6">The sequence shown here is derived from an EMBL/GenBank/DDBJ whole genome shotgun (WGS) entry which is preliminary data.</text>
</comment>
<dbReference type="PROSITE" id="PS50932">
    <property type="entry name" value="HTH_LACI_2"/>
    <property type="match status" value="1"/>
</dbReference>
<protein>
    <submittedName>
        <fullName evidence="6">LacI family DNA-binding transcriptional regulator</fullName>
    </submittedName>
</protein>
<feature type="domain" description="HTH cro/C1-type" evidence="5">
    <location>
        <begin position="3"/>
        <end position="50"/>
    </location>
</feature>
<name>A0ABW4JJX8_9BACL</name>
<gene>
    <name evidence="6" type="ORF">ACFSB2_16520</name>
</gene>
<evidence type="ECO:0000259" key="5">
    <source>
        <dbReference type="PROSITE" id="PS50943"/>
    </source>
</evidence>
<dbReference type="CDD" id="cd01392">
    <property type="entry name" value="HTH_LacI"/>
    <property type="match status" value="1"/>
</dbReference>
<keyword evidence="3" id="KW-0804">Transcription</keyword>
<dbReference type="PANTHER" id="PTHR30146">
    <property type="entry name" value="LACI-RELATED TRANSCRIPTIONAL REPRESSOR"/>
    <property type="match status" value="1"/>
</dbReference>
<dbReference type="RefSeq" id="WP_377944207.1">
    <property type="nucleotide sequence ID" value="NZ_JBHUCX010000049.1"/>
</dbReference>
<dbReference type="PANTHER" id="PTHR30146:SF109">
    <property type="entry name" value="HTH-TYPE TRANSCRIPTIONAL REGULATOR GALS"/>
    <property type="match status" value="1"/>
</dbReference>
<evidence type="ECO:0000313" key="6">
    <source>
        <dbReference type="EMBL" id="MFD1676309.1"/>
    </source>
</evidence>
<dbReference type="InterPro" id="IPR001387">
    <property type="entry name" value="Cro/C1-type_HTH"/>
</dbReference>
<keyword evidence="2 6" id="KW-0238">DNA-binding</keyword>
<dbReference type="SUPFAM" id="SSF47413">
    <property type="entry name" value="lambda repressor-like DNA-binding domains"/>
    <property type="match status" value="1"/>
</dbReference>
<accession>A0ABW4JJX8</accession>
<keyword evidence="7" id="KW-1185">Reference proteome</keyword>
<dbReference type="Pfam" id="PF00356">
    <property type="entry name" value="LacI"/>
    <property type="match status" value="1"/>
</dbReference>
<evidence type="ECO:0000256" key="3">
    <source>
        <dbReference type="ARBA" id="ARBA00023163"/>
    </source>
</evidence>
<evidence type="ECO:0000313" key="7">
    <source>
        <dbReference type="Proteomes" id="UP001597079"/>
    </source>
</evidence>
<dbReference type="PROSITE" id="PS50943">
    <property type="entry name" value="HTH_CROC1"/>
    <property type="match status" value="1"/>
</dbReference>
<dbReference type="GO" id="GO:0003677">
    <property type="term" value="F:DNA binding"/>
    <property type="evidence" value="ECO:0007669"/>
    <property type="project" value="UniProtKB-KW"/>
</dbReference>
<dbReference type="Gene3D" id="3.40.50.2300">
    <property type="match status" value="2"/>
</dbReference>
<dbReference type="InterPro" id="IPR028082">
    <property type="entry name" value="Peripla_BP_I"/>
</dbReference>
<evidence type="ECO:0000256" key="2">
    <source>
        <dbReference type="ARBA" id="ARBA00023125"/>
    </source>
</evidence>
<dbReference type="Pfam" id="PF13377">
    <property type="entry name" value="Peripla_BP_3"/>
    <property type="match status" value="1"/>
</dbReference>
<sequence>MATVDDVAKRAGVSKGTVSNVFSRKRRVSADVAERVMAAASELNFKPNYWARTLTTKETRIIGLNMPGERMKFSQFHLSLLNGALGVCFDQGYRLLVNTLLTEYAQRVEFLASDPTDGEIILDPGMDDKRLMERMTNGTPLVVVGRPQDDYIHQISYVDNDNIGVARSVIAYLLDSGHQNILFLNTNEARTVAKDRARGYEIAHQRANVEMRPELLLYKEDTLTSMEFGYTKAKQMLADYPGITAIATDTDKMALGVYQAVREMGLDIPEDVSVFAFSDDSVFASEFNPPLSGVRLNAEQLGQEAAKLLIEQLQDNTLPITSKIIPSELVIRASCKRYPS</sequence>
<reference evidence="7" key="1">
    <citation type="journal article" date="2019" name="Int. J. Syst. Evol. Microbiol.">
        <title>The Global Catalogue of Microorganisms (GCM) 10K type strain sequencing project: providing services to taxonomists for standard genome sequencing and annotation.</title>
        <authorList>
            <consortium name="The Broad Institute Genomics Platform"/>
            <consortium name="The Broad Institute Genome Sequencing Center for Infectious Disease"/>
            <person name="Wu L."/>
            <person name="Ma J."/>
        </authorList>
    </citation>
    <scope>NUCLEOTIDE SEQUENCE [LARGE SCALE GENOMIC DNA]</scope>
    <source>
        <strain evidence="7">CGMCC 1.12286</strain>
    </source>
</reference>
<proteinExistence type="predicted"/>
<evidence type="ECO:0000259" key="4">
    <source>
        <dbReference type="PROSITE" id="PS50932"/>
    </source>
</evidence>
<organism evidence="6 7">
    <name type="scientific">Alicyclobacillus fodiniaquatilis</name>
    <dbReference type="NCBI Taxonomy" id="1661150"/>
    <lineage>
        <taxon>Bacteria</taxon>
        <taxon>Bacillati</taxon>
        <taxon>Bacillota</taxon>
        <taxon>Bacilli</taxon>
        <taxon>Bacillales</taxon>
        <taxon>Alicyclobacillaceae</taxon>
        <taxon>Alicyclobacillus</taxon>
    </lineage>
</organism>
<dbReference type="InterPro" id="IPR010982">
    <property type="entry name" value="Lambda_DNA-bd_dom_sf"/>
</dbReference>
<dbReference type="Gene3D" id="1.10.260.40">
    <property type="entry name" value="lambda repressor-like DNA-binding domains"/>
    <property type="match status" value="1"/>
</dbReference>
<dbReference type="InterPro" id="IPR046335">
    <property type="entry name" value="LacI/GalR-like_sensor"/>
</dbReference>
<keyword evidence="1" id="KW-0805">Transcription regulation</keyword>
<feature type="domain" description="HTH lacI-type" evidence="4">
    <location>
        <begin position="2"/>
        <end position="56"/>
    </location>
</feature>
<dbReference type="EMBL" id="JBHUCX010000049">
    <property type="protein sequence ID" value="MFD1676309.1"/>
    <property type="molecule type" value="Genomic_DNA"/>
</dbReference>
<dbReference type="SUPFAM" id="SSF53822">
    <property type="entry name" value="Periplasmic binding protein-like I"/>
    <property type="match status" value="1"/>
</dbReference>
<evidence type="ECO:0000256" key="1">
    <source>
        <dbReference type="ARBA" id="ARBA00023015"/>
    </source>
</evidence>
<dbReference type="Proteomes" id="UP001597079">
    <property type="component" value="Unassembled WGS sequence"/>
</dbReference>
<dbReference type="SMART" id="SM00354">
    <property type="entry name" value="HTH_LACI"/>
    <property type="match status" value="1"/>
</dbReference>
<dbReference type="InterPro" id="IPR000843">
    <property type="entry name" value="HTH_LacI"/>
</dbReference>